<accession>A0A089MH56</accession>
<dbReference type="HOGENOM" id="CLU_067890_2_0_9"/>
<gene>
    <name evidence="1" type="ORF">PGRAT_26790</name>
</gene>
<dbReference type="Proteomes" id="UP000029500">
    <property type="component" value="Chromosome"/>
</dbReference>
<dbReference type="InterPro" id="IPR024747">
    <property type="entry name" value="Pyridox_Oxase-rel"/>
</dbReference>
<organism evidence="1 2">
    <name type="scientific">Paenibacillus graminis</name>
    <dbReference type="NCBI Taxonomy" id="189425"/>
    <lineage>
        <taxon>Bacteria</taxon>
        <taxon>Bacillati</taxon>
        <taxon>Bacillota</taxon>
        <taxon>Bacilli</taxon>
        <taxon>Bacillales</taxon>
        <taxon>Paenibacillaceae</taxon>
        <taxon>Paenibacillus</taxon>
    </lineage>
</organism>
<dbReference type="eggNOG" id="COG3467">
    <property type="taxonomic scope" value="Bacteria"/>
</dbReference>
<dbReference type="KEGG" id="pgm:PGRAT_26790"/>
<name>A0A089MH56_9BACL</name>
<dbReference type="STRING" id="189425.PGRAT_26790"/>
<evidence type="ECO:0000313" key="2">
    <source>
        <dbReference type="Proteomes" id="UP000029500"/>
    </source>
</evidence>
<sequence length="207" mass="23353">MRRKEFKVEQEEELIEFLGGMSFGFLGTSDEQGLPRVTPLNFVYMEGNFYFHGSHAGGKMKSIRRNQQVCFTVADEYALIPSYFSDPELACPATAYFKSVTAYGQAELVEDAAEKAAVFTLFMQKLQPEGGYAPIDAEDPRYRSRLKGVAVVRIVPEEITAKFKFGQNLKEEERTAIAQGLKDRNGARDAETIAMMEKYCPYHSNLD</sequence>
<dbReference type="InterPro" id="IPR012349">
    <property type="entry name" value="Split_barrel_FMN-bd"/>
</dbReference>
<keyword evidence="2" id="KW-1185">Reference proteome</keyword>
<protein>
    <submittedName>
        <fullName evidence="1">Flavin-nucleotide-binding protein</fullName>
    </submittedName>
</protein>
<dbReference type="AlphaFoldDB" id="A0A089MH56"/>
<dbReference type="RefSeq" id="WP_025704589.1">
    <property type="nucleotide sequence ID" value="NZ_CP009287.1"/>
</dbReference>
<dbReference type="Pfam" id="PF12900">
    <property type="entry name" value="Pyridox_ox_2"/>
    <property type="match status" value="1"/>
</dbReference>
<dbReference type="SUPFAM" id="SSF50475">
    <property type="entry name" value="FMN-binding split barrel"/>
    <property type="match status" value="1"/>
</dbReference>
<evidence type="ECO:0000313" key="1">
    <source>
        <dbReference type="EMBL" id="AIQ70828.1"/>
    </source>
</evidence>
<reference evidence="1 2" key="1">
    <citation type="submission" date="2014-08" db="EMBL/GenBank/DDBJ databases">
        <title>Comparative genomics of the Paenibacillus odorifer group.</title>
        <authorList>
            <person name="den Bakker H.C."/>
            <person name="Tsai Y.-C."/>
            <person name="Martin N."/>
            <person name="Korlach J."/>
            <person name="Wiedmann M."/>
        </authorList>
    </citation>
    <scope>NUCLEOTIDE SEQUENCE [LARGE SCALE GENOMIC DNA]</scope>
    <source>
        <strain evidence="1 2">DSM 15220</strain>
    </source>
</reference>
<dbReference type="OrthoDB" id="9794935at2"/>
<dbReference type="PANTHER" id="PTHR34071:SF2">
    <property type="entry name" value="FLAVIN-NUCLEOTIDE-BINDING PROTEIN"/>
    <property type="match status" value="1"/>
</dbReference>
<dbReference type="EMBL" id="CP009287">
    <property type="protein sequence ID" value="AIQ70828.1"/>
    <property type="molecule type" value="Genomic_DNA"/>
</dbReference>
<dbReference type="PANTHER" id="PTHR34071">
    <property type="entry name" value="5-NITROIMIDAZOLE ANTIBIOTICS RESISTANCE PROTEIN, NIMA-FAMILY-RELATED PROTEIN-RELATED"/>
    <property type="match status" value="1"/>
</dbReference>
<proteinExistence type="predicted"/>
<dbReference type="Gene3D" id="2.30.110.10">
    <property type="entry name" value="Electron Transport, Fmn-binding Protein, Chain A"/>
    <property type="match status" value="1"/>
</dbReference>